<organism evidence="3 4">
    <name type="scientific">Armillaria novae-zelandiae</name>
    <dbReference type="NCBI Taxonomy" id="153914"/>
    <lineage>
        <taxon>Eukaryota</taxon>
        <taxon>Fungi</taxon>
        <taxon>Dikarya</taxon>
        <taxon>Basidiomycota</taxon>
        <taxon>Agaricomycotina</taxon>
        <taxon>Agaricomycetes</taxon>
        <taxon>Agaricomycetidae</taxon>
        <taxon>Agaricales</taxon>
        <taxon>Marasmiineae</taxon>
        <taxon>Physalacriaceae</taxon>
        <taxon>Armillaria</taxon>
    </lineage>
</organism>
<accession>A0AA39NVN2</accession>
<keyword evidence="4" id="KW-1185">Reference proteome</keyword>
<feature type="chain" id="PRO_5041364840" evidence="2">
    <location>
        <begin position="19"/>
        <end position="99"/>
    </location>
</feature>
<name>A0AA39NVN2_9AGAR</name>
<gene>
    <name evidence="3" type="ORF">IW261DRAFT_1611413</name>
</gene>
<sequence>MNHAALLFLCSMPERCSGLGSLCRATTGIFSAKNMCYTDLLTQKKDIKRQKEKLEKLKEVEEKELAKNEANNAFVWSESMRIATERFDDIDNRMWILGL</sequence>
<keyword evidence="2" id="KW-0732">Signal</keyword>
<keyword evidence="1" id="KW-0175">Coiled coil</keyword>
<dbReference type="EMBL" id="JAUEPR010000038">
    <property type="protein sequence ID" value="KAK0472717.1"/>
    <property type="molecule type" value="Genomic_DNA"/>
</dbReference>
<feature type="signal peptide" evidence="2">
    <location>
        <begin position="1"/>
        <end position="18"/>
    </location>
</feature>
<evidence type="ECO:0000313" key="3">
    <source>
        <dbReference type="EMBL" id="KAK0472717.1"/>
    </source>
</evidence>
<evidence type="ECO:0000256" key="2">
    <source>
        <dbReference type="SAM" id="SignalP"/>
    </source>
</evidence>
<dbReference type="Proteomes" id="UP001175227">
    <property type="component" value="Unassembled WGS sequence"/>
</dbReference>
<reference evidence="3" key="1">
    <citation type="submission" date="2023-06" db="EMBL/GenBank/DDBJ databases">
        <authorList>
            <consortium name="Lawrence Berkeley National Laboratory"/>
            <person name="Ahrendt S."/>
            <person name="Sahu N."/>
            <person name="Indic B."/>
            <person name="Wong-Bajracharya J."/>
            <person name="Merenyi Z."/>
            <person name="Ke H.-M."/>
            <person name="Monk M."/>
            <person name="Kocsube S."/>
            <person name="Drula E."/>
            <person name="Lipzen A."/>
            <person name="Balint B."/>
            <person name="Henrissat B."/>
            <person name="Andreopoulos B."/>
            <person name="Martin F.M."/>
            <person name="Harder C.B."/>
            <person name="Rigling D."/>
            <person name="Ford K.L."/>
            <person name="Foster G.D."/>
            <person name="Pangilinan J."/>
            <person name="Papanicolaou A."/>
            <person name="Barry K."/>
            <person name="LaButti K."/>
            <person name="Viragh M."/>
            <person name="Koriabine M."/>
            <person name="Yan M."/>
            <person name="Riley R."/>
            <person name="Champramary S."/>
            <person name="Plett K.L."/>
            <person name="Tsai I.J."/>
            <person name="Slot J."/>
            <person name="Sipos G."/>
            <person name="Plett J."/>
            <person name="Nagy L.G."/>
            <person name="Grigoriev I.V."/>
        </authorList>
    </citation>
    <scope>NUCLEOTIDE SEQUENCE</scope>
    <source>
        <strain evidence="3">ICMP 16352</strain>
    </source>
</reference>
<comment type="caution">
    <text evidence="3">The sequence shown here is derived from an EMBL/GenBank/DDBJ whole genome shotgun (WGS) entry which is preliminary data.</text>
</comment>
<evidence type="ECO:0000313" key="4">
    <source>
        <dbReference type="Proteomes" id="UP001175227"/>
    </source>
</evidence>
<evidence type="ECO:0000256" key="1">
    <source>
        <dbReference type="SAM" id="Coils"/>
    </source>
</evidence>
<protein>
    <submittedName>
        <fullName evidence="3">Uncharacterized protein</fullName>
    </submittedName>
</protein>
<feature type="coiled-coil region" evidence="1">
    <location>
        <begin position="37"/>
        <end position="71"/>
    </location>
</feature>
<dbReference type="AlphaFoldDB" id="A0AA39NVN2"/>
<proteinExistence type="predicted"/>